<name>A0ABM1JDJ7_POLDO</name>
<evidence type="ECO:0000313" key="2">
    <source>
        <dbReference type="RefSeq" id="XP_015190535.1"/>
    </source>
</evidence>
<dbReference type="InterPro" id="IPR043502">
    <property type="entry name" value="DNA/RNA_pol_sf"/>
</dbReference>
<gene>
    <name evidence="2" type="primary">LOC107074034</name>
</gene>
<evidence type="ECO:0000313" key="1">
    <source>
        <dbReference type="Proteomes" id="UP000694924"/>
    </source>
</evidence>
<accession>A0ABM1JDJ7</accession>
<organism evidence="1 2">
    <name type="scientific">Polistes dominula</name>
    <name type="common">European paper wasp</name>
    <name type="synonym">Vespa dominula</name>
    <dbReference type="NCBI Taxonomy" id="743375"/>
    <lineage>
        <taxon>Eukaryota</taxon>
        <taxon>Metazoa</taxon>
        <taxon>Ecdysozoa</taxon>
        <taxon>Arthropoda</taxon>
        <taxon>Hexapoda</taxon>
        <taxon>Insecta</taxon>
        <taxon>Pterygota</taxon>
        <taxon>Neoptera</taxon>
        <taxon>Endopterygota</taxon>
        <taxon>Hymenoptera</taxon>
        <taxon>Apocrita</taxon>
        <taxon>Aculeata</taxon>
        <taxon>Vespoidea</taxon>
        <taxon>Vespidae</taxon>
        <taxon>Polistinae</taxon>
        <taxon>Polistini</taxon>
        <taxon>Polistes</taxon>
    </lineage>
</organism>
<reference evidence="2" key="1">
    <citation type="submission" date="2025-08" db="UniProtKB">
        <authorList>
            <consortium name="RefSeq"/>
        </authorList>
    </citation>
    <scope>IDENTIFICATION</scope>
    <source>
        <tissue evidence="2">Whole body</tissue>
    </source>
</reference>
<protein>
    <submittedName>
        <fullName evidence="2">Uncharacterized protein LOC107074034</fullName>
    </submittedName>
</protein>
<dbReference type="RefSeq" id="XP_015190535.1">
    <property type="nucleotide sequence ID" value="XM_015335049.1"/>
</dbReference>
<dbReference type="PANTHER" id="PTHR47331:SF5">
    <property type="entry name" value="RIBONUCLEASE H"/>
    <property type="match status" value="1"/>
</dbReference>
<dbReference type="Proteomes" id="UP000694924">
    <property type="component" value="Unplaced"/>
</dbReference>
<dbReference type="PANTHER" id="PTHR47331">
    <property type="entry name" value="PHD-TYPE DOMAIN-CONTAINING PROTEIN"/>
    <property type="match status" value="1"/>
</dbReference>
<dbReference type="GeneID" id="107074034"/>
<proteinExistence type="predicted"/>
<keyword evidence="1" id="KW-1185">Reference proteome</keyword>
<sequence>MPTFCTLWRAGHILQINESIALQNTRLGWIVITNVNTGNPQIVKCHTAQLEKFWLIEQTLKGKPRSLEEEACENHYKNNTHRNQSGRYIVRLPFKDNANQLGSSYIKALKRFHALERSLARKPDTRKEYAEFISEYERLGHMERVDSPYRTDDYYLPHHAVTKQSSVTTKLRVVFDASVKSSSGLLLNDTLMVGPNIQEDLFSILLRFRSHAITLTVDIAKMYR</sequence>
<dbReference type="SUPFAM" id="SSF56672">
    <property type="entry name" value="DNA/RNA polymerases"/>
    <property type="match status" value="1"/>
</dbReference>